<evidence type="ECO:0000256" key="1">
    <source>
        <dbReference type="ARBA" id="ARBA00004141"/>
    </source>
</evidence>
<evidence type="ECO:0000313" key="11">
    <source>
        <dbReference type="Proteomes" id="UP001140560"/>
    </source>
</evidence>
<feature type="transmembrane region" description="Helical" evidence="8">
    <location>
        <begin position="129"/>
        <end position="149"/>
    </location>
</feature>
<comment type="caution">
    <text evidence="10">The sequence shown here is derived from an EMBL/GenBank/DDBJ whole genome shotgun (WGS) entry which is preliminary data.</text>
</comment>
<evidence type="ECO:0000256" key="4">
    <source>
        <dbReference type="ARBA" id="ARBA00022692"/>
    </source>
</evidence>
<dbReference type="InterPro" id="IPR050360">
    <property type="entry name" value="MFS_Sugar_Transporters"/>
</dbReference>
<sequence>MAKHPLDKTDSIDVAPTQHHEVMNTHHAKHGFVSREPYGPAGFKGLFSNPYVAMCAAFATIGGLLFGYDQGVISVTLVMEQFLDEFPRVSTTASGAGFWKGLMTAMLELGALIGALFAGYLADKLSRKYSIVVAVIVFTVGSILQTAAVEYAMLTVGRLIGGMGIGALATIAPLYISEIAPPEIRGALLVLQEFSIVLGIVIAFWTTYGTRYMPSEWSWRLPFLIQMIPGLILGAGISFLPFSPRWLSTNGRDDEALKVLAKLRRLPIDDARVFQEWCEIRAEVAFKQEVSRERHPNLQAPTRMNRWKLEVVSWTDCFKHGCWKRTVVGVGIMFFQQFVGINALIYYSPSLFETLGQDYEMQLLLSGIINITQLVGVVTSLWTMDRFGRRPLLLVGAALMFICHLIIAVLVGKFGGRWLDYSAEGWVAVAFLFFYMFSFGATWGPVPWAMPSEIFPSSLRAKGVALSTCSNWFNNFIIGLITPPLVQNTGYGAYTFFAVFCLLAFVFTFFCVPETAGKTLEQMDEVFKDVSSEAEELQKERIMRDIVEGKRDTFTSTP</sequence>
<dbReference type="PANTHER" id="PTHR48022">
    <property type="entry name" value="PLASTIDIC GLUCOSE TRANSPORTER 4"/>
    <property type="match status" value="1"/>
</dbReference>
<dbReference type="OrthoDB" id="8120565at2759"/>
<name>A0A9W8Y3M3_9PLEO</name>
<evidence type="ECO:0000256" key="2">
    <source>
        <dbReference type="ARBA" id="ARBA00010992"/>
    </source>
</evidence>
<dbReference type="InterPro" id="IPR020846">
    <property type="entry name" value="MFS_dom"/>
</dbReference>
<dbReference type="AlphaFoldDB" id="A0A9W8Y3M3"/>
<dbReference type="PROSITE" id="PS50850">
    <property type="entry name" value="MFS"/>
    <property type="match status" value="1"/>
</dbReference>
<keyword evidence="3 7" id="KW-0813">Transport</keyword>
<comment type="similarity">
    <text evidence="2 7">Belongs to the major facilitator superfamily. Sugar transporter (TC 2.A.1.1) family.</text>
</comment>
<dbReference type="PANTHER" id="PTHR48022:SF14">
    <property type="entry name" value="MAJOR FACILITATOR SUPERFAMILY (MFS) PROFILE DOMAIN-CONTAINING PROTEIN-RELATED"/>
    <property type="match status" value="1"/>
</dbReference>
<feature type="transmembrane region" description="Helical" evidence="8">
    <location>
        <begin position="491"/>
        <end position="512"/>
    </location>
</feature>
<feature type="transmembrane region" description="Helical" evidence="8">
    <location>
        <begin position="391"/>
        <end position="411"/>
    </location>
</feature>
<dbReference type="Gene3D" id="1.20.1250.20">
    <property type="entry name" value="MFS general substrate transporter like domains"/>
    <property type="match status" value="1"/>
</dbReference>
<dbReference type="InterPro" id="IPR005829">
    <property type="entry name" value="Sugar_transporter_CS"/>
</dbReference>
<evidence type="ECO:0000256" key="7">
    <source>
        <dbReference type="RuleBase" id="RU003346"/>
    </source>
</evidence>
<accession>A0A9W8Y3M3</accession>
<feature type="transmembrane region" description="Helical" evidence="8">
    <location>
        <begin position="51"/>
        <end position="78"/>
    </location>
</feature>
<gene>
    <name evidence="10" type="ORF">N0V83_008302</name>
</gene>
<dbReference type="PROSITE" id="PS00217">
    <property type="entry name" value="SUGAR_TRANSPORT_2"/>
    <property type="match status" value="1"/>
</dbReference>
<dbReference type="EMBL" id="JAPEUY010000015">
    <property type="protein sequence ID" value="KAJ4365682.1"/>
    <property type="molecule type" value="Genomic_DNA"/>
</dbReference>
<comment type="subcellular location">
    <subcellularLocation>
        <location evidence="1">Membrane</location>
        <topology evidence="1">Multi-pass membrane protein</topology>
    </subcellularLocation>
</comment>
<dbReference type="FunFam" id="1.20.1250.20:FF:000026">
    <property type="entry name" value="MFS quinate transporter QutD"/>
    <property type="match status" value="1"/>
</dbReference>
<feature type="transmembrane region" description="Helical" evidence="8">
    <location>
        <begin position="188"/>
        <end position="208"/>
    </location>
</feature>
<evidence type="ECO:0000256" key="3">
    <source>
        <dbReference type="ARBA" id="ARBA00022448"/>
    </source>
</evidence>
<dbReference type="InterPro" id="IPR005828">
    <property type="entry name" value="MFS_sugar_transport-like"/>
</dbReference>
<feature type="transmembrane region" description="Helical" evidence="8">
    <location>
        <begin position="223"/>
        <end position="242"/>
    </location>
</feature>
<dbReference type="PROSITE" id="PS00216">
    <property type="entry name" value="SUGAR_TRANSPORT_1"/>
    <property type="match status" value="1"/>
</dbReference>
<dbReference type="InterPro" id="IPR003663">
    <property type="entry name" value="Sugar/inositol_transpt"/>
</dbReference>
<evidence type="ECO:0000256" key="8">
    <source>
        <dbReference type="SAM" id="Phobius"/>
    </source>
</evidence>
<keyword evidence="6 8" id="KW-0472">Membrane</keyword>
<dbReference type="Proteomes" id="UP001140560">
    <property type="component" value="Unassembled WGS sequence"/>
</dbReference>
<feature type="transmembrane region" description="Helical" evidence="8">
    <location>
        <begin position="327"/>
        <end position="349"/>
    </location>
</feature>
<organism evidence="10 11">
    <name type="scientific">Neocucurbitaria cava</name>
    <dbReference type="NCBI Taxonomy" id="798079"/>
    <lineage>
        <taxon>Eukaryota</taxon>
        <taxon>Fungi</taxon>
        <taxon>Dikarya</taxon>
        <taxon>Ascomycota</taxon>
        <taxon>Pezizomycotina</taxon>
        <taxon>Dothideomycetes</taxon>
        <taxon>Pleosporomycetidae</taxon>
        <taxon>Pleosporales</taxon>
        <taxon>Pleosporineae</taxon>
        <taxon>Cucurbitariaceae</taxon>
        <taxon>Neocucurbitaria</taxon>
    </lineage>
</organism>
<feature type="transmembrane region" description="Helical" evidence="8">
    <location>
        <begin position="423"/>
        <end position="443"/>
    </location>
</feature>
<keyword evidence="4 8" id="KW-0812">Transmembrane</keyword>
<dbReference type="InterPro" id="IPR036259">
    <property type="entry name" value="MFS_trans_sf"/>
</dbReference>
<feature type="transmembrane region" description="Helical" evidence="8">
    <location>
        <begin position="361"/>
        <end position="384"/>
    </location>
</feature>
<dbReference type="CDD" id="cd17356">
    <property type="entry name" value="MFS_HXT"/>
    <property type="match status" value="1"/>
</dbReference>
<keyword evidence="11" id="KW-1185">Reference proteome</keyword>
<dbReference type="GO" id="GO:0005351">
    <property type="term" value="F:carbohydrate:proton symporter activity"/>
    <property type="evidence" value="ECO:0007669"/>
    <property type="project" value="TreeGrafter"/>
</dbReference>
<evidence type="ECO:0000313" key="10">
    <source>
        <dbReference type="EMBL" id="KAJ4365682.1"/>
    </source>
</evidence>
<dbReference type="SUPFAM" id="SSF103473">
    <property type="entry name" value="MFS general substrate transporter"/>
    <property type="match status" value="1"/>
</dbReference>
<evidence type="ECO:0000256" key="5">
    <source>
        <dbReference type="ARBA" id="ARBA00022989"/>
    </source>
</evidence>
<dbReference type="NCBIfam" id="TIGR00879">
    <property type="entry name" value="SP"/>
    <property type="match status" value="1"/>
</dbReference>
<evidence type="ECO:0000259" key="9">
    <source>
        <dbReference type="PROSITE" id="PS50850"/>
    </source>
</evidence>
<keyword evidence="5 8" id="KW-1133">Transmembrane helix</keyword>
<evidence type="ECO:0000256" key="6">
    <source>
        <dbReference type="ARBA" id="ARBA00023136"/>
    </source>
</evidence>
<protein>
    <recommendedName>
        <fullName evidence="9">Major facilitator superfamily (MFS) profile domain-containing protein</fullName>
    </recommendedName>
</protein>
<dbReference type="GO" id="GO:0016020">
    <property type="term" value="C:membrane"/>
    <property type="evidence" value="ECO:0007669"/>
    <property type="project" value="UniProtKB-SubCell"/>
</dbReference>
<feature type="transmembrane region" description="Helical" evidence="8">
    <location>
        <begin position="155"/>
        <end position="176"/>
    </location>
</feature>
<reference evidence="10" key="1">
    <citation type="submission" date="2022-10" db="EMBL/GenBank/DDBJ databases">
        <title>Tapping the CABI collections for fungal endophytes: first genome assemblies for Collariella, Neodidymelliopsis, Ascochyta clinopodiicola, Didymella pomorum, Didymosphaeria variabile, Neocosmospora piperis and Neocucurbitaria cava.</title>
        <authorList>
            <person name="Hill R."/>
        </authorList>
    </citation>
    <scope>NUCLEOTIDE SEQUENCE</scope>
    <source>
        <strain evidence="10">IMI 356814</strain>
    </source>
</reference>
<feature type="transmembrane region" description="Helical" evidence="8">
    <location>
        <begin position="464"/>
        <end position="485"/>
    </location>
</feature>
<feature type="domain" description="Major facilitator superfamily (MFS) profile" evidence="9">
    <location>
        <begin position="55"/>
        <end position="516"/>
    </location>
</feature>
<feature type="transmembrane region" description="Helical" evidence="8">
    <location>
        <begin position="98"/>
        <end position="122"/>
    </location>
</feature>
<dbReference type="Pfam" id="PF00083">
    <property type="entry name" value="Sugar_tr"/>
    <property type="match status" value="1"/>
</dbReference>
<dbReference type="PRINTS" id="PR00171">
    <property type="entry name" value="SUGRTRNSPORT"/>
</dbReference>
<proteinExistence type="inferred from homology"/>